<dbReference type="InterPro" id="IPR001753">
    <property type="entry name" value="Enoyl-CoA_hydra/iso"/>
</dbReference>
<evidence type="ECO:0000256" key="4">
    <source>
        <dbReference type="ARBA" id="ARBA00023239"/>
    </source>
</evidence>
<comment type="catalytic activity">
    <reaction evidence="5">
        <text>a (3S)-3-hydroxyacyl-CoA = a (2E)-enoyl-CoA + H2O</text>
        <dbReference type="Rhea" id="RHEA:16105"/>
        <dbReference type="ChEBI" id="CHEBI:15377"/>
        <dbReference type="ChEBI" id="CHEBI:57318"/>
        <dbReference type="ChEBI" id="CHEBI:58856"/>
        <dbReference type="EC" id="4.2.1.17"/>
    </reaction>
</comment>
<dbReference type="Proteomes" id="UP000295705">
    <property type="component" value="Unassembled WGS sequence"/>
</dbReference>
<dbReference type="PANTHER" id="PTHR11941">
    <property type="entry name" value="ENOYL-COA HYDRATASE-RELATED"/>
    <property type="match status" value="1"/>
</dbReference>
<evidence type="ECO:0000313" key="9">
    <source>
        <dbReference type="Proteomes" id="UP000295705"/>
    </source>
</evidence>
<dbReference type="RefSeq" id="WP_133824715.1">
    <property type="nucleotide sequence ID" value="NZ_BAABHR010000023.1"/>
</dbReference>
<organism evidence="8 9">
    <name type="scientific">Actinomycetospora succinea</name>
    <dbReference type="NCBI Taxonomy" id="663603"/>
    <lineage>
        <taxon>Bacteria</taxon>
        <taxon>Bacillati</taxon>
        <taxon>Actinomycetota</taxon>
        <taxon>Actinomycetes</taxon>
        <taxon>Pseudonocardiales</taxon>
        <taxon>Pseudonocardiaceae</taxon>
        <taxon>Actinomycetospora</taxon>
    </lineage>
</organism>
<dbReference type="SUPFAM" id="SSF52096">
    <property type="entry name" value="ClpP/crotonase"/>
    <property type="match status" value="1"/>
</dbReference>
<dbReference type="OrthoDB" id="8452484at2"/>
<accession>A0A4R6VS94</accession>
<keyword evidence="3" id="KW-0443">Lipid metabolism</keyword>
<dbReference type="PANTHER" id="PTHR11941:SF169">
    <property type="entry name" value="(7AS)-7A-METHYL-1,5-DIOXO-2,3,5,6,7,7A-HEXAHYDRO-1H-INDENE-CARBOXYL-COA HYDROLASE"/>
    <property type="match status" value="1"/>
</dbReference>
<dbReference type="CDD" id="cd06558">
    <property type="entry name" value="crotonase-like"/>
    <property type="match status" value="1"/>
</dbReference>
<gene>
    <name evidence="8" type="ORF">EV188_101600</name>
</gene>
<dbReference type="EMBL" id="SNYO01000001">
    <property type="protein sequence ID" value="TDQ65350.1"/>
    <property type="molecule type" value="Genomic_DNA"/>
</dbReference>
<dbReference type="InterPro" id="IPR029045">
    <property type="entry name" value="ClpP/crotonase-like_dom_sf"/>
</dbReference>
<evidence type="ECO:0000256" key="1">
    <source>
        <dbReference type="ARBA" id="ARBA00005254"/>
    </source>
</evidence>
<keyword evidence="4" id="KW-0456">Lyase</keyword>
<dbReference type="GO" id="GO:0006635">
    <property type="term" value="P:fatty acid beta-oxidation"/>
    <property type="evidence" value="ECO:0007669"/>
    <property type="project" value="TreeGrafter"/>
</dbReference>
<dbReference type="InterPro" id="IPR014748">
    <property type="entry name" value="Enoyl-CoA_hydra_C"/>
</dbReference>
<dbReference type="Pfam" id="PF00378">
    <property type="entry name" value="ECH_1"/>
    <property type="match status" value="1"/>
</dbReference>
<dbReference type="Gene3D" id="3.90.226.10">
    <property type="entry name" value="2-enoyl-CoA Hydratase, Chain A, domain 1"/>
    <property type="match status" value="1"/>
</dbReference>
<name>A0A4R6VS94_9PSEU</name>
<proteinExistence type="inferred from homology"/>
<evidence type="ECO:0000313" key="8">
    <source>
        <dbReference type="EMBL" id="TDQ65350.1"/>
    </source>
</evidence>
<reference evidence="8 9" key="1">
    <citation type="submission" date="2019-03" db="EMBL/GenBank/DDBJ databases">
        <title>Genomic Encyclopedia of Type Strains, Phase IV (KMG-IV): sequencing the most valuable type-strain genomes for metagenomic binning, comparative biology and taxonomic classification.</title>
        <authorList>
            <person name="Goeker M."/>
        </authorList>
    </citation>
    <scope>NUCLEOTIDE SEQUENCE [LARGE SCALE GENOMIC DNA]</scope>
    <source>
        <strain evidence="8 9">DSM 45775</strain>
    </source>
</reference>
<evidence type="ECO:0000256" key="2">
    <source>
        <dbReference type="ARBA" id="ARBA00012076"/>
    </source>
</evidence>
<dbReference type="FunFam" id="3.90.226.10:FF:000009">
    <property type="entry name" value="Carnitinyl-CoA dehydratase"/>
    <property type="match status" value="1"/>
</dbReference>
<dbReference type="PROSITE" id="PS00166">
    <property type="entry name" value="ENOYL_COA_HYDRATASE"/>
    <property type="match status" value="1"/>
</dbReference>
<protein>
    <recommendedName>
        <fullName evidence="2">enoyl-CoA hydratase</fullName>
        <ecNumber evidence="2">4.2.1.17</ecNumber>
    </recommendedName>
</protein>
<evidence type="ECO:0000256" key="6">
    <source>
        <dbReference type="ARBA" id="ARBA00023717"/>
    </source>
</evidence>
<comment type="catalytic activity">
    <reaction evidence="6">
        <text>a 4-saturated-(3S)-3-hydroxyacyl-CoA = a (3E)-enoyl-CoA + H2O</text>
        <dbReference type="Rhea" id="RHEA:20724"/>
        <dbReference type="ChEBI" id="CHEBI:15377"/>
        <dbReference type="ChEBI" id="CHEBI:58521"/>
        <dbReference type="ChEBI" id="CHEBI:137480"/>
        <dbReference type="EC" id="4.2.1.17"/>
    </reaction>
</comment>
<keyword evidence="9" id="KW-1185">Reference proteome</keyword>
<comment type="caution">
    <text evidence="8">The sequence shown here is derived from an EMBL/GenBank/DDBJ whole genome shotgun (WGS) entry which is preliminary data.</text>
</comment>
<evidence type="ECO:0000256" key="5">
    <source>
        <dbReference type="ARBA" id="ARBA00023709"/>
    </source>
</evidence>
<dbReference type="GO" id="GO:0004300">
    <property type="term" value="F:enoyl-CoA hydratase activity"/>
    <property type="evidence" value="ECO:0007669"/>
    <property type="project" value="UniProtKB-EC"/>
</dbReference>
<dbReference type="Gene3D" id="1.10.12.10">
    <property type="entry name" value="Lyase 2-enoyl-coa Hydratase, Chain A, domain 2"/>
    <property type="match status" value="1"/>
</dbReference>
<sequence>MPIRVEDDADDPRVVVLTIDRPEARNALDPEHQQALGDAVAAFEADGSKLVAVLTGAGETTFSAGADLKRLIPTYRDRVRAGEDPPWNFGGFTAVDRAKPLIAAVNGHALAGGLEMALACDIRLCSENATFGLAETKWAIIPGAGGTVRLPRAVPLGLAMEMILSGEPIDAAEAHRVGLVNRVVALPDLLGVALTLARSIADRGPLAVREARARVLDGLGLDHDTAMAREHEAFVRVMRTDDALEGPAAFAEKRAPRYRGR</sequence>
<dbReference type="InterPro" id="IPR018376">
    <property type="entry name" value="Enoyl-CoA_hyd/isom_CS"/>
</dbReference>
<evidence type="ECO:0000256" key="3">
    <source>
        <dbReference type="ARBA" id="ARBA00023098"/>
    </source>
</evidence>
<comment type="similarity">
    <text evidence="1 7">Belongs to the enoyl-CoA hydratase/isomerase family.</text>
</comment>
<dbReference type="EC" id="4.2.1.17" evidence="2"/>
<dbReference type="FunFam" id="1.10.12.10:FF:000001">
    <property type="entry name" value="Probable enoyl-CoA hydratase, mitochondrial"/>
    <property type="match status" value="1"/>
</dbReference>
<dbReference type="AlphaFoldDB" id="A0A4R6VS94"/>
<evidence type="ECO:0000256" key="7">
    <source>
        <dbReference type="RuleBase" id="RU003707"/>
    </source>
</evidence>